<name>A0A0F9EK33_9ZZZZ</name>
<keyword evidence="6" id="KW-0560">Oxidoreductase</keyword>
<comment type="caution">
    <text evidence="13">The sequence shown here is derived from an EMBL/GenBank/DDBJ whole genome shotgun (WGS) entry which is preliminary data.</text>
</comment>
<gene>
    <name evidence="13" type="ORF">LCGC14_2064410</name>
</gene>
<accession>A0A0F9EK33</accession>
<dbReference type="InterPro" id="IPR003780">
    <property type="entry name" value="COX15/CtaA_fam"/>
</dbReference>
<dbReference type="PANTHER" id="PTHR35457:SF1">
    <property type="entry name" value="HEME A SYNTHASE"/>
    <property type="match status" value="1"/>
</dbReference>
<dbReference type="GO" id="GO:0046872">
    <property type="term" value="F:metal ion binding"/>
    <property type="evidence" value="ECO:0007669"/>
    <property type="project" value="UniProtKB-KW"/>
</dbReference>
<protein>
    <recommendedName>
        <fullName evidence="14">Cytochrome oxidase assembly protein</fullName>
    </recommendedName>
</protein>
<feature type="transmembrane region" description="Helical" evidence="12">
    <location>
        <begin position="84"/>
        <end position="103"/>
    </location>
</feature>
<comment type="subcellular location">
    <subcellularLocation>
        <location evidence="1">Membrane</location>
        <topology evidence="1">Multi-pass membrane protein</topology>
    </subcellularLocation>
</comment>
<dbReference type="PANTHER" id="PTHR35457">
    <property type="entry name" value="HEME A SYNTHASE"/>
    <property type="match status" value="1"/>
</dbReference>
<keyword evidence="2" id="KW-1003">Cell membrane</keyword>
<dbReference type="GO" id="GO:0016491">
    <property type="term" value="F:oxidoreductase activity"/>
    <property type="evidence" value="ECO:0007669"/>
    <property type="project" value="UniProtKB-KW"/>
</dbReference>
<feature type="transmembrane region" description="Helical" evidence="12">
    <location>
        <begin position="265"/>
        <end position="292"/>
    </location>
</feature>
<evidence type="ECO:0008006" key="14">
    <source>
        <dbReference type="Google" id="ProtNLM"/>
    </source>
</evidence>
<feature type="transmembrane region" description="Helical" evidence="12">
    <location>
        <begin position="28"/>
        <end position="48"/>
    </location>
</feature>
<keyword evidence="10" id="KW-1015">Disulfide bond</keyword>
<keyword evidence="9 12" id="KW-0472">Membrane</keyword>
<feature type="transmembrane region" description="Helical" evidence="12">
    <location>
        <begin position="185"/>
        <end position="207"/>
    </location>
</feature>
<feature type="transmembrane region" description="Helical" evidence="12">
    <location>
        <begin position="142"/>
        <end position="164"/>
    </location>
</feature>
<dbReference type="Pfam" id="PF02628">
    <property type="entry name" value="COX15-CtaA"/>
    <property type="match status" value="1"/>
</dbReference>
<evidence type="ECO:0000256" key="3">
    <source>
        <dbReference type="ARBA" id="ARBA00022692"/>
    </source>
</evidence>
<evidence type="ECO:0000256" key="10">
    <source>
        <dbReference type="ARBA" id="ARBA00023157"/>
    </source>
</evidence>
<evidence type="ECO:0000256" key="8">
    <source>
        <dbReference type="ARBA" id="ARBA00023133"/>
    </source>
</evidence>
<dbReference type="EMBL" id="LAZR01024636">
    <property type="protein sequence ID" value="KKL74483.1"/>
    <property type="molecule type" value="Genomic_DNA"/>
</dbReference>
<dbReference type="InterPro" id="IPR050450">
    <property type="entry name" value="COX15/CtaA_HemeA_synthase"/>
</dbReference>
<evidence type="ECO:0000256" key="7">
    <source>
        <dbReference type="ARBA" id="ARBA00023004"/>
    </source>
</evidence>
<dbReference type="GO" id="GO:0016020">
    <property type="term" value="C:membrane"/>
    <property type="evidence" value="ECO:0007669"/>
    <property type="project" value="UniProtKB-SubCell"/>
</dbReference>
<evidence type="ECO:0000256" key="12">
    <source>
        <dbReference type="SAM" id="Phobius"/>
    </source>
</evidence>
<evidence type="ECO:0000256" key="2">
    <source>
        <dbReference type="ARBA" id="ARBA00022475"/>
    </source>
</evidence>
<feature type="transmembrane region" description="Helical" evidence="12">
    <location>
        <begin position="237"/>
        <end position="258"/>
    </location>
</feature>
<evidence type="ECO:0000313" key="13">
    <source>
        <dbReference type="EMBL" id="KKL74483.1"/>
    </source>
</evidence>
<evidence type="ECO:0000256" key="6">
    <source>
        <dbReference type="ARBA" id="ARBA00023002"/>
    </source>
</evidence>
<keyword evidence="8" id="KW-0350">Heme biosynthesis</keyword>
<keyword evidence="7" id="KW-0408">Iron</keyword>
<keyword evidence="3 12" id="KW-0812">Transmembrane</keyword>
<feature type="transmembrane region" description="Helical" evidence="12">
    <location>
        <begin position="110"/>
        <end position="130"/>
    </location>
</feature>
<dbReference type="AlphaFoldDB" id="A0A0F9EK33"/>
<evidence type="ECO:0000256" key="1">
    <source>
        <dbReference type="ARBA" id="ARBA00004141"/>
    </source>
</evidence>
<evidence type="ECO:0000256" key="9">
    <source>
        <dbReference type="ARBA" id="ARBA00023136"/>
    </source>
</evidence>
<reference evidence="13" key="1">
    <citation type="journal article" date="2015" name="Nature">
        <title>Complex archaea that bridge the gap between prokaryotes and eukaryotes.</title>
        <authorList>
            <person name="Spang A."/>
            <person name="Saw J.H."/>
            <person name="Jorgensen S.L."/>
            <person name="Zaremba-Niedzwiedzka K."/>
            <person name="Martijn J."/>
            <person name="Lind A.E."/>
            <person name="van Eijk R."/>
            <person name="Schleper C."/>
            <person name="Guy L."/>
            <person name="Ettema T.J."/>
        </authorList>
    </citation>
    <scope>NUCLEOTIDE SEQUENCE</scope>
</reference>
<sequence length="327" mass="34892">MLKAITSMAVGDRGLTVRLSHLRSLLDIRYLGLLTSIATYALIVWGGAVRVTDSGLACPDWPRCHGQLIPPLDAPVLMEFSHRLAAASVGLLIVGVAVTAWLWHRNNRLVLAGATLAVPLLIAQVLVGAVTVNMELPDTVVAAHLAIALVLLAVLIMTTAGAFWERRPQVANDPVSSGLPSWRAFPVLAAVTAVATFALILIGSYVANSGAGLVYPDWPLFDGKLVSAGGRLANLHYAHRLMAVVVVLLVLAVVAQAWRKERRPVLVAVVSTALVLYMAQVFVGASNIWYGLATWARIAHLALASALWATLVFGAAWGYAEQRVARE</sequence>
<dbReference type="GO" id="GO:0006784">
    <property type="term" value="P:heme A biosynthetic process"/>
    <property type="evidence" value="ECO:0007669"/>
    <property type="project" value="InterPro"/>
</dbReference>
<evidence type="ECO:0000256" key="11">
    <source>
        <dbReference type="ARBA" id="ARBA00023444"/>
    </source>
</evidence>
<proteinExistence type="predicted"/>
<evidence type="ECO:0000256" key="5">
    <source>
        <dbReference type="ARBA" id="ARBA00022989"/>
    </source>
</evidence>
<keyword evidence="5 12" id="KW-1133">Transmembrane helix</keyword>
<comment type="pathway">
    <text evidence="11">Porphyrin-containing compound metabolism.</text>
</comment>
<feature type="transmembrane region" description="Helical" evidence="12">
    <location>
        <begin position="298"/>
        <end position="320"/>
    </location>
</feature>
<evidence type="ECO:0000256" key="4">
    <source>
        <dbReference type="ARBA" id="ARBA00022723"/>
    </source>
</evidence>
<organism evidence="13">
    <name type="scientific">marine sediment metagenome</name>
    <dbReference type="NCBI Taxonomy" id="412755"/>
    <lineage>
        <taxon>unclassified sequences</taxon>
        <taxon>metagenomes</taxon>
        <taxon>ecological metagenomes</taxon>
    </lineage>
</organism>
<keyword evidence="4" id="KW-0479">Metal-binding</keyword>